<evidence type="ECO:0000313" key="3">
    <source>
        <dbReference type="EMBL" id="TPG12904.1"/>
    </source>
</evidence>
<dbReference type="SUPFAM" id="SSF47413">
    <property type="entry name" value="lambda repressor-like DNA-binding domains"/>
    <property type="match status" value="1"/>
</dbReference>
<dbReference type="SMART" id="SM00530">
    <property type="entry name" value="HTH_XRE"/>
    <property type="match status" value="1"/>
</dbReference>
<name>A0A502CJT2_9MICO</name>
<dbReference type="AlphaFoldDB" id="A0A502CJT2"/>
<dbReference type="Gene3D" id="1.10.260.40">
    <property type="entry name" value="lambda repressor-like DNA-binding domains"/>
    <property type="match status" value="1"/>
</dbReference>
<feature type="region of interest" description="Disordered" evidence="1">
    <location>
        <begin position="62"/>
        <end position="87"/>
    </location>
</feature>
<dbReference type="InterPro" id="IPR010982">
    <property type="entry name" value="Lambda_DNA-bd_dom_sf"/>
</dbReference>
<dbReference type="InterPro" id="IPR001387">
    <property type="entry name" value="Cro/C1-type_HTH"/>
</dbReference>
<dbReference type="EMBL" id="RCZM01000008">
    <property type="protein sequence ID" value="TPG12904.1"/>
    <property type="molecule type" value="Genomic_DNA"/>
</dbReference>
<accession>A0A502CJT2</accession>
<sequence>MQADATDKGEASFRVRAVRLSRKYRAGAGPKFGRRRDAFGCRQAACGALQGKSDVWGAYRPDVSSSNRRRPGPATYGPAANWPEGPFPAAKDPATLLAIQTAAEVATAVRVERAARFWSQEKLADEAKVSRTTVTRLEAGSGWVDFQVLVRVANVLELKVALVPLRQ</sequence>
<dbReference type="GO" id="GO:0003677">
    <property type="term" value="F:DNA binding"/>
    <property type="evidence" value="ECO:0007669"/>
    <property type="project" value="InterPro"/>
</dbReference>
<keyword evidence="4" id="KW-1185">Reference proteome</keyword>
<reference evidence="3 4" key="1">
    <citation type="journal article" date="2019" name="Environ. Microbiol.">
        <title>Species interactions and distinct microbial communities in high Arctic permafrost affected cryosols are associated with the CH4 and CO2 gas fluxes.</title>
        <authorList>
            <person name="Altshuler I."/>
            <person name="Hamel J."/>
            <person name="Turney S."/>
            <person name="Magnuson E."/>
            <person name="Levesque R."/>
            <person name="Greer C."/>
            <person name="Whyte L.G."/>
        </authorList>
    </citation>
    <scope>NUCLEOTIDE SEQUENCE [LARGE SCALE GENOMIC DNA]</scope>
    <source>
        <strain evidence="3 4">S9.3A</strain>
    </source>
</reference>
<proteinExistence type="predicted"/>
<evidence type="ECO:0000259" key="2">
    <source>
        <dbReference type="PROSITE" id="PS50943"/>
    </source>
</evidence>
<dbReference type="Proteomes" id="UP000317722">
    <property type="component" value="Unassembled WGS sequence"/>
</dbReference>
<evidence type="ECO:0000313" key="4">
    <source>
        <dbReference type="Proteomes" id="UP000317722"/>
    </source>
</evidence>
<evidence type="ECO:0000256" key="1">
    <source>
        <dbReference type="SAM" id="MobiDB-lite"/>
    </source>
</evidence>
<feature type="domain" description="HTH cro/C1-type" evidence="2">
    <location>
        <begin position="109"/>
        <end position="163"/>
    </location>
</feature>
<dbReference type="PROSITE" id="PS50943">
    <property type="entry name" value="HTH_CROC1"/>
    <property type="match status" value="1"/>
</dbReference>
<protein>
    <submittedName>
        <fullName evidence="3">XRE family transcriptional regulator</fullName>
    </submittedName>
</protein>
<gene>
    <name evidence="3" type="ORF">EAH86_19375</name>
</gene>
<dbReference type="CDD" id="cd00093">
    <property type="entry name" value="HTH_XRE"/>
    <property type="match status" value="1"/>
</dbReference>
<dbReference type="OrthoDB" id="7206663at2"/>
<organism evidence="3 4">
    <name type="scientific">Pedococcus bigeumensis</name>
    <dbReference type="NCBI Taxonomy" id="433644"/>
    <lineage>
        <taxon>Bacteria</taxon>
        <taxon>Bacillati</taxon>
        <taxon>Actinomycetota</taxon>
        <taxon>Actinomycetes</taxon>
        <taxon>Micrococcales</taxon>
        <taxon>Intrasporangiaceae</taxon>
        <taxon>Pedococcus</taxon>
    </lineage>
</organism>
<comment type="caution">
    <text evidence="3">The sequence shown here is derived from an EMBL/GenBank/DDBJ whole genome shotgun (WGS) entry which is preliminary data.</text>
</comment>
<dbReference type="Pfam" id="PF01381">
    <property type="entry name" value="HTH_3"/>
    <property type="match status" value="1"/>
</dbReference>